<keyword evidence="2" id="KW-1185">Reference proteome</keyword>
<reference evidence="2" key="1">
    <citation type="journal article" date="2019" name="Int. J. Syst. Evol. Microbiol.">
        <title>The Global Catalogue of Microorganisms (GCM) 10K type strain sequencing project: providing services to taxonomists for standard genome sequencing and annotation.</title>
        <authorList>
            <consortium name="The Broad Institute Genomics Platform"/>
            <consortium name="The Broad Institute Genome Sequencing Center for Infectious Disease"/>
            <person name="Wu L."/>
            <person name="Ma J."/>
        </authorList>
    </citation>
    <scope>NUCLEOTIDE SEQUENCE [LARGE SCALE GENOMIC DNA]</scope>
    <source>
        <strain evidence="2">CCUG 49679</strain>
    </source>
</reference>
<dbReference type="EMBL" id="JBHSQB010000010">
    <property type="protein sequence ID" value="MFC6097934.1"/>
    <property type="molecule type" value="Genomic_DNA"/>
</dbReference>
<organism evidence="1 2">
    <name type="scientific">Flavobacterium qiangtangense</name>
    <dbReference type="NCBI Taxonomy" id="1442595"/>
    <lineage>
        <taxon>Bacteria</taxon>
        <taxon>Pseudomonadati</taxon>
        <taxon>Bacteroidota</taxon>
        <taxon>Flavobacteriia</taxon>
        <taxon>Flavobacteriales</taxon>
        <taxon>Flavobacteriaceae</taxon>
        <taxon>Flavobacterium</taxon>
    </lineage>
</organism>
<name>A0ABW1PRQ2_9FLAO</name>
<dbReference type="RefSeq" id="WP_379792914.1">
    <property type="nucleotide sequence ID" value="NZ_JBHSQB010000010.1"/>
</dbReference>
<evidence type="ECO:0000313" key="1">
    <source>
        <dbReference type="EMBL" id="MFC6097934.1"/>
    </source>
</evidence>
<evidence type="ECO:0000313" key="2">
    <source>
        <dbReference type="Proteomes" id="UP001596287"/>
    </source>
</evidence>
<sequence length="268" mass="30758">MKKIIKKPLIFSGVFLYLDNDKLSIDNFHKHLPSGSYTNNGDSKVQIFDIEYEESYLKMNFGEGIVGPRNPNVYNFDTKEEEPNPRTKNQVEPRQTFAVVDFRTSFVWISNSKKRVALIDLFKDYFKTSSIVVKEIYDEGQFIEMLKSLDNIKISAVPNLFSDSGILSKTLSEEINGYEASVATLSLSYNNRLTNNYLIGKVKSIFEQKNSLKSIVIAGKDENNLGMLFNTEGFSRKIDIEAIVDEDEMFSPEDVYRKLIYKIKKENA</sequence>
<gene>
    <name evidence="1" type="ORF">ACFPVY_14865</name>
</gene>
<protein>
    <submittedName>
        <fullName evidence="1">Uncharacterized protein</fullName>
    </submittedName>
</protein>
<dbReference type="Proteomes" id="UP001596287">
    <property type="component" value="Unassembled WGS sequence"/>
</dbReference>
<proteinExistence type="predicted"/>
<comment type="caution">
    <text evidence="1">The sequence shown here is derived from an EMBL/GenBank/DDBJ whole genome shotgun (WGS) entry which is preliminary data.</text>
</comment>
<accession>A0ABW1PRQ2</accession>